<organism evidence="3 4">
    <name type="scientific">Liparis tanakae</name>
    <name type="common">Tanaka's snailfish</name>
    <dbReference type="NCBI Taxonomy" id="230148"/>
    <lineage>
        <taxon>Eukaryota</taxon>
        <taxon>Metazoa</taxon>
        <taxon>Chordata</taxon>
        <taxon>Craniata</taxon>
        <taxon>Vertebrata</taxon>
        <taxon>Euteleostomi</taxon>
        <taxon>Actinopterygii</taxon>
        <taxon>Neopterygii</taxon>
        <taxon>Teleostei</taxon>
        <taxon>Neoteleostei</taxon>
        <taxon>Acanthomorphata</taxon>
        <taxon>Eupercaria</taxon>
        <taxon>Perciformes</taxon>
        <taxon>Cottioidei</taxon>
        <taxon>Cottales</taxon>
        <taxon>Liparidae</taxon>
        <taxon>Liparis</taxon>
    </lineage>
</organism>
<evidence type="ECO:0000256" key="2">
    <source>
        <dbReference type="SAM" id="Phobius"/>
    </source>
</evidence>
<keyword evidence="2" id="KW-1133">Transmembrane helix</keyword>
<feature type="transmembrane region" description="Helical" evidence="2">
    <location>
        <begin position="108"/>
        <end position="130"/>
    </location>
</feature>
<name>A0A4Z2G442_9TELE</name>
<keyword evidence="2" id="KW-0812">Transmembrane</keyword>
<dbReference type="OrthoDB" id="8901010at2759"/>
<comment type="caution">
    <text evidence="3">The sequence shown here is derived from an EMBL/GenBank/DDBJ whole genome shotgun (WGS) entry which is preliminary data.</text>
</comment>
<feature type="region of interest" description="Disordered" evidence="1">
    <location>
        <begin position="140"/>
        <end position="160"/>
    </location>
</feature>
<dbReference type="Proteomes" id="UP000314294">
    <property type="component" value="Unassembled WGS sequence"/>
</dbReference>
<proteinExistence type="predicted"/>
<keyword evidence="2" id="KW-0472">Membrane</keyword>
<dbReference type="AlphaFoldDB" id="A0A4Z2G442"/>
<evidence type="ECO:0000256" key="1">
    <source>
        <dbReference type="SAM" id="MobiDB-lite"/>
    </source>
</evidence>
<keyword evidence="4" id="KW-1185">Reference proteome</keyword>
<dbReference type="EMBL" id="SRLO01000701">
    <property type="protein sequence ID" value="TNN48347.1"/>
    <property type="molecule type" value="Genomic_DNA"/>
</dbReference>
<gene>
    <name evidence="3" type="ORF">EYF80_041465</name>
</gene>
<protein>
    <recommendedName>
        <fullName evidence="5">Immunoglobulin V-set domain-containing protein</fullName>
    </recommendedName>
</protein>
<evidence type="ECO:0008006" key="5">
    <source>
        <dbReference type="Google" id="ProtNLM"/>
    </source>
</evidence>
<evidence type="ECO:0000313" key="4">
    <source>
        <dbReference type="Proteomes" id="UP000314294"/>
    </source>
</evidence>
<accession>A0A4Z2G442</accession>
<evidence type="ECO:0000313" key="3">
    <source>
        <dbReference type="EMBL" id="TNN48347.1"/>
    </source>
</evidence>
<feature type="compositionally biased region" description="Low complexity" evidence="1">
    <location>
        <begin position="141"/>
        <end position="158"/>
    </location>
</feature>
<sequence length="180" mass="19915">MSLALYRGFPAEEKVVFLSLDSGRVTSETPAVEFAGRIRVAQRAGPALGFTLQLSLLGPRDTNLYYCLWWFFNLETSSTESLRSAGTVIVVRERDPQELCKDQVFDRILIALSAAAFSIVVGLCIAALVVKRKQFKRSFRPARGATPPARPNRPAQAAPRDDPYLFTYVNSLDVSAIVEC</sequence>
<reference evidence="3 4" key="1">
    <citation type="submission" date="2019-03" db="EMBL/GenBank/DDBJ databases">
        <title>First draft genome of Liparis tanakae, snailfish: a comprehensive survey of snailfish specific genes.</title>
        <authorList>
            <person name="Kim W."/>
            <person name="Song I."/>
            <person name="Jeong J.-H."/>
            <person name="Kim D."/>
            <person name="Kim S."/>
            <person name="Ryu S."/>
            <person name="Song J.Y."/>
            <person name="Lee S.K."/>
        </authorList>
    </citation>
    <scope>NUCLEOTIDE SEQUENCE [LARGE SCALE GENOMIC DNA]</scope>
    <source>
        <tissue evidence="3">Muscle</tissue>
    </source>
</reference>